<evidence type="ECO:0000256" key="3">
    <source>
        <dbReference type="SAM" id="SignalP"/>
    </source>
</evidence>
<evidence type="ECO:0000313" key="4">
    <source>
        <dbReference type="EMBL" id="CEH17362.1"/>
    </source>
</evidence>
<dbReference type="EMBL" id="CCYA01000254">
    <property type="protein sequence ID" value="CEH17362.1"/>
    <property type="molecule type" value="Genomic_DNA"/>
</dbReference>
<feature type="transmembrane region" description="Helical" evidence="2">
    <location>
        <begin position="514"/>
        <end position="538"/>
    </location>
</feature>
<dbReference type="InterPro" id="IPR029058">
    <property type="entry name" value="AB_hydrolase_fold"/>
</dbReference>
<dbReference type="SUPFAM" id="SSF53474">
    <property type="entry name" value="alpha/beta-Hydrolases"/>
    <property type="match status" value="1"/>
</dbReference>
<keyword evidence="2" id="KW-1133">Transmembrane helix</keyword>
<evidence type="ECO:0000313" key="5">
    <source>
        <dbReference type="Proteomes" id="UP000054845"/>
    </source>
</evidence>
<dbReference type="PANTHER" id="PTHR35560">
    <property type="entry name" value="BLL0132 PROTEIN"/>
    <property type="match status" value="1"/>
</dbReference>
<dbReference type="AlphaFoldDB" id="A0A0N7LAS0"/>
<evidence type="ECO:0000256" key="2">
    <source>
        <dbReference type="SAM" id="Phobius"/>
    </source>
</evidence>
<keyword evidence="2" id="KW-0812">Transmembrane</keyword>
<dbReference type="OrthoDB" id="5985073at2759"/>
<name>A0A0N7LAS0_9BASI</name>
<dbReference type="STRING" id="401625.A0A0N7LAS0"/>
<sequence>MRAQAAFYLALSFLLLDSAARADRGTSRKERSSSVQPRAVLSHDLDRQGHFNRVTRRIASYERAEAVERDAGLGGGQAAPGWSRTSLNARGDFVKRDLQFITDMAATDPVGAAQAVQQIPYLANNASGVTDTADLPWNNATAFIATASTNISAAGGWTALPQQQGYDLNRSWEVVPGAVMPFYITSAGMYQRENVKRIVVTAPGKPRDTWLYANLAQNAAAVVYNNQSSGVTNGSVVIVSPAWLNEVDQQAGSVQGNELYWNGSAWEYGGNSVGPKLNHSLSTFEVLDYFLDSFFDTAQWPALSSVTLVGHSMGGQMVQRYATLKKQKQYDDNVYYFIGDPGSYTWLSKDRPYPNATCDAQAQQYHYGLYGNQTKVVKYARKDVVANTTYIVQRFLSRKIHMAYGLLDNGAGDTHCQAREQGGNHLDRGSQFVLSLANLTGTKTLPPTHSVSFLGNISHQDYAVYSSNSSLQFLFVNEFGNRYPDIVPYNPGEATNGTKAVPPKRPYDTHNNRLLAWSLFGGSIAFVICVFSILPFIFTDNWNEEDYKRDIARLAQVAQYPTGFSSFAKGVSKKHEPQSSDNSIGSRRGLLNHNASQHNLIY</sequence>
<accession>A0A0N7LAS0</accession>
<reference evidence="4 5" key="1">
    <citation type="submission" date="2014-09" db="EMBL/GenBank/DDBJ databases">
        <authorList>
            <person name="Magalhaes I.L.F."/>
            <person name="Oliveira U."/>
            <person name="Santos F.R."/>
            <person name="Vidigal T.H.D.A."/>
            <person name="Brescovit A.D."/>
            <person name="Santos A.J."/>
        </authorList>
    </citation>
    <scope>NUCLEOTIDE SEQUENCE [LARGE SCALE GENOMIC DNA]</scope>
</reference>
<evidence type="ECO:0000256" key="1">
    <source>
        <dbReference type="SAM" id="MobiDB-lite"/>
    </source>
</evidence>
<dbReference type="Gene3D" id="3.40.50.1820">
    <property type="entry name" value="alpha/beta hydrolase"/>
    <property type="match status" value="1"/>
</dbReference>
<organism evidence="4 5">
    <name type="scientific">Ceraceosorus bombacis</name>
    <dbReference type="NCBI Taxonomy" id="401625"/>
    <lineage>
        <taxon>Eukaryota</taxon>
        <taxon>Fungi</taxon>
        <taxon>Dikarya</taxon>
        <taxon>Basidiomycota</taxon>
        <taxon>Ustilaginomycotina</taxon>
        <taxon>Exobasidiomycetes</taxon>
        <taxon>Ceraceosorales</taxon>
        <taxon>Ceraceosoraceae</taxon>
        <taxon>Ceraceosorus</taxon>
    </lineage>
</organism>
<proteinExistence type="predicted"/>
<feature type="region of interest" description="Disordered" evidence="1">
    <location>
        <begin position="568"/>
        <end position="590"/>
    </location>
</feature>
<dbReference type="PANTHER" id="PTHR35560:SF3">
    <property type="entry name" value="PEPTIDASE S9 PROLYL OLIGOPEPTIDASE CATALYTIC DOMAIN-CONTAINING PROTEIN"/>
    <property type="match status" value="1"/>
</dbReference>
<feature type="signal peptide" evidence="3">
    <location>
        <begin position="1"/>
        <end position="22"/>
    </location>
</feature>
<dbReference type="Proteomes" id="UP000054845">
    <property type="component" value="Unassembled WGS sequence"/>
</dbReference>
<protein>
    <submittedName>
        <fullName evidence="4">Uncharacterized protein</fullName>
    </submittedName>
</protein>
<feature type="chain" id="PRO_5006015210" evidence="3">
    <location>
        <begin position="23"/>
        <end position="602"/>
    </location>
</feature>
<keyword evidence="5" id="KW-1185">Reference proteome</keyword>
<keyword evidence="2" id="KW-0472">Membrane</keyword>
<keyword evidence="3" id="KW-0732">Signal</keyword>